<proteinExistence type="predicted"/>
<sequence>MHHLEILSRSNKIGFRSLELQNIQLSFSDHLLSILMSSKALRQLTLGCIHIPIEALVLLEPCFCGLTELRLKDCPVSMGDPELIMILQQCSKLK</sequence>
<dbReference type="AlphaFoldDB" id="A0A9P6JFY9"/>
<name>A0A9P6JFY9_9FUNG</name>
<evidence type="ECO:0000313" key="1">
    <source>
        <dbReference type="EMBL" id="KAF9969197.1"/>
    </source>
</evidence>
<gene>
    <name evidence="1" type="ORF">BGZ65_012162</name>
</gene>
<feature type="non-terminal residue" evidence="1">
    <location>
        <position position="94"/>
    </location>
</feature>
<dbReference type="Proteomes" id="UP000749646">
    <property type="component" value="Unassembled WGS sequence"/>
</dbReference>
<protein>
    <submittedName>
        <fullName evidence="1">Uncharacterized protein</fullName>
    </submittedName>
</protein>
<dbReference type="EMBL" id="JAAAHW010005295">
    <property type="protein sequence ID" value="KAF9969197.1"/>
    <property type="molecule type" value="Genomic_DNA"/>
</dbReference>
<keyword evidence="2" id="KW-1185">Reference proteome</keyword>
<reference evidence="1" key="1">
    <citation type="journal article" date="2020" name="Fungal Divers.">
        <title>Resolving the Mortierellaceae phylogeny through synthesis of multi-gene phylogenetics and phylogenomics.</title>
        <authorList>
            <person name="Vandepol N."/>
            <person name="Liber J."/>
            <person name="Desiro A."/>
            <person name="Na H."/>
            <person name="Kennedy M."/>
            <person name="Barry K."/>
            <person name="Grigoriev I.V."/>
            <person name="Miller A.N."/>
            <person name="O'Donnell K."/>
            <person name="Stajich J.E."/>
            <person name="Bonito G."/>
        </authorList>
    </citation>
    <scope>NUCLEOTIDE SEQUENCE</scope>
    <source>
        <strain evidence="1">MES-2147</strain>
    </source>
</reference>
<evidence type="ECO:0000313" key="2">
    <source>
        <dbReference type="Proteomes" id="UP000749646"/>
    </source>
</evidence>
<dbReference type="SUPFAM" id="SSF52047">
    <property type="entry name" value="RNI-like"/>
    <property type="match status" value="1"/>
</dbReference>
<organism evidence="1 2">
    <name type="scientific">Modicella reniformis</name>
    <dbReference type="NCBI Taxonomy" id="1440133"/>
    <lineage>
        <taxon>Eukaryota</taxon>
        <taxon>Fungi</taxon>
        <taxon>Fungi incertae sedis</taxon>
        <taxon>Mucoromycota</taxon>
        <taxon>Mortierellomycotina</taxon>
        <taxon>Mortierellomycetes</taxon>
        <taxon>Mortierellales</taxon>
        <taxon>Mortierellaceae</taxon>
        <taxon>Modicella</taxon>
    </lineage>
</organism>
<dbReference type="InterPro" id="IPR032675">
    <property type="entry name" value="LRR_dom_sf"/>
</dbReference>
<comment type="caution">
    <text evidence="1">The sequence shown here is derived from an EMBL/GenBank/DDBJ whole genome shotgun (WGS) entry which is preliminary data.</text>
</comment>
<dbReference type="OrthoDB" id="10257471at2759"/>
<dbReference type="Gene3D" id="3.80.10.10">
    <property type="entry name" value="Ribonuclease Inhibitor"/>
    <property type="match status" value="1"/>
</dbReference>
<accession>A0A9P6JFY9</accession>